<feature type="transmembrane region" description="Helical" evidence="6">
    <location>
        <begin position="40"/>
        <end position="60"/>
    </location>
</feature>
<feature type="domain" description="EamA" evidence="7">
    <location>
        <begin position="11"/>
        <end position="143"/>
    </location>
</feature>
<evidence type="ECO:0000256" key="5">
    <source>
        <dbReference type="ARBA" id="ARBA00023136"/>
    </source>
</evidence>
<feature type="domain" description="EamA" evidence="7">
    <location>
        <begin position="189"/>
        <end position="325"/>
    </location>
</feature>
<feature type="transmembrane region" description="Helical" evidence="6">
    <location>
        <begin position="282"/>
        <end position="302"/>
    </location>
</feature>
<evidence type="ECO:0000256" key="2">
    <source>
        <dbReference type="ARBA" id="ARBA00007635"/>
    </source>
</evidence>
<organism evidence="8 9">
    <name type="scientific">Musa troglodytarum</name>
    <name type="common">fe'i banana</name>
    <dbReference type="NCBI Taxonomy" id="320322"/>
    <lineage>
        <taxon>Eukaryota</taxon>
        <taxon>Viridiplantae</taxon>
        <taxon>Streptophyta</taxon>
        <taxon>Embryophyta</taxon>
        <taxon>Tracheophyta</taxon>
        <taxon>Spermatophyta</taxon>
        <taxon>Magnoliopsida</taxon>
        <taxon>Liliopsida</taxon>
        <taxon>Zingiberales</taxon>
        <taxon>Musaceae</taxon>
        <taxon>Musa</taxon>
    </lineage>
</organism>
<evidence type="ECO:0000256" key="4">
    <source>
        <dbReference type="ARBA" id="ARBA00022989"/>
    </source>
</evidence>
<keyword evidence="5 6" id="KW-0472">Membrane</keyword>
<evidence type="ECO:0000256" key="6">
    <source>
        <dbReference type="RuleBase" id="RU363077"/>
    </source>
</evidence>
<feature type="transmembrane region" description="Helical" evidence="6">
    <location>
        <begin position="101"/>
        <end position="121"/>
    </location>
</feature>
<comment type="similarity">
    <text evidence="2 6">Belongs to the drug/metabolite transporter (DMT) superfamily. Plant drug/metabolite exporter (P-DME) (TC 2.A.7.4) family.</text>
</comment>
<sequence length="356" mass="39258">MACNWSEWRSVFAMLAVDVMLAVMNTMVKKVMEEGMNRLILITLRQLIATLFMAPIAYFRERKTRPKLTVEIFAYIFFSALIGVSLMQFLFFLGLHYTSATFAYAFLNVSPVFTFLISLALRMESLNPKTKEGIAKAIGATVCFTGVIVLMFYKGVALNQAPHRSMASAQPQSPLPPAMSYTSSTWLMASLALLAGSFCLSSWFPLQSKLGEKYPALYSCTALMFFLSFLQTAAMSLATVRGHSVWFLRKKLEIATVIFSGFVGSGLGFLAMSWCVEQRGPVFTASFMPFVQIFGAGIEFTILDEQVYLGSVLGSVLVIAGLYSLLWGKNKEARSCAAKAAEGNGENQVQAQLRSL</sequence>
<dbReference type="InterPro" id="IPR000620">
    <property type="entry name" value="EamA_dom"/>
</dbReference>
<feature type="transmembrane region" description="Helical" evidence="6">
    <location>
        <begin position="185"/>
        <end position="204"/>
    </location>
</feature>
<evidence type="ECO:0000259" key="7">
    <source>
        <dbReference type="Pfam" id="PF00892"/>
    </source>
</evidence>
<evidence type="ECO:0000256" key="1">
    <source>
        <dbReference type="ARBA" id="ARBA00004141"/>
    </source>
</evidence>
<evidence type="ECO:0000313" key="9">
    <source>
        <dbReference type="Proteomes" id="UP001055439"/>
    </source>
</evidence>
<dbReference type="GO" id="GO:0022857">
    <property type="term" value="F:transmembrane transporter activity"/>
    <property type="evidence" value="ECO:0007669"/>
    <property type="project" value="InterPro"/>
</dbReference>
<feature type="transmembrane region" description="Helical" evidence="6">
    <location>
        <begin position="133"/>
        <end position="153"/>
    </location>
</feature>
<dbReference type="InterPro" id="IPR030184">
    <property type="entry name" value="WAT1-related"/>
</dbReference>
<dbReference type="AlphaFoldDB" id="A0A9E7HF10"/>
<evidence type="ECO:0000313" key="8">
    <source>
        <dbReference type="EMBL" id="URE31996.1"/>
    </source>
</evidence>
<keyword evidence="9" id="KW-1185">Reference proteome</keyword>
<name>A0A9E7HF10_9LILI</name>
<feature type="transmembrane region" description="Helical" evidence="6">
    <location>
        <begin position="12"/>
        <end position="28"/>
    </location>
</feature>
<dbReference type="Pfam" id="PF00892">
    <property type="entry name" value="EamA"/>
    <property type="match status" value="2"/>
</dbReference>
<reference evidence="8" key="1">
    <citation type="submission" date="2022-05" db="EMBL/GenBank/DDBJ databases">
        <title>The Musa troglodytarum L. genome provides insights into the mechanism of non-climacteric behaviour and enrichment of carotenoids.</title>
        <authorList>
            <person name="Wang J."/>
        </authorList>
    </citation>
    <scope>NUCLEOTIDE SEQUENCE</scope>
    <source>
        <tissue evidence="8">Leaf</tissue>
    </source>
</reference>
<dbReference type="InterPro" id="IPR037185">
    <property type="entry name" value="EmrE-like"/>
</dbReference>
<feature type="transmembrane region" description="Helical" evidence="6">
    <location>
        <begin position="254"/>
        <end position="275"/>
    </location>
</feature>
<comment type="subcellular location">
    <subcellularLocation>
        <location evidence="1 6">Membrane</location>
        <topology evidence="1 6">Multi-pass membrane protein</topology>
    </subcellularLocation>
</comment>
<feature type="transmembrane region" description="Helical" evidence="6">
    <location>
        <begin position="72"/>
        <end position="95"/>
    </location>
</feature>
<dbReference type="PANTHER" id="PTHR31218">
    <property type="entry name" value="WAT1-RELATED PROTEIN"/>
    <property type="match status" value="1"/>
</dbReference>
<dbReference type="EMBL" id="CP097510">
    <property type="protein sequence ID" value="URE31996.1"/>
    <property type="molecule type" value="Genomic_DNA"/>
</dbReference>
<dbReference type="GO" id="GO:0016020">
    <property type="term" value="C:membrane"/>
    <property type="evidence" value="ECO:0007669"/>
    <property type="project" value="UniProtKB-SubCell"/>
</dbReference>
<feature type="transmembrane region" description="Helical" evidence="6">
    <location>
        <begin position="216"/>
        <end position="234"/>
    </location>
</feature>
<protein>
    <recommendedName>
        <fullName evidence="6">WAT1-related protein</fullName>
    </recommendedName>
</protein>
<accession>A0A9E7HF10</accession>
<keyword evidence="3 6" id="KW-0812">Transmembrane</keyword>
<keyword evidence="4 6" id="KW-1133">Transmembrane helix</keyword>
<feature type="transmembrane region" description="Helical" evidence="6">
    <location>
        <begin position="308"/>
        <end position="326"/>
    </location>
</feature>
<proteinExistence type="inferred from homology"/>
<evidence type="ECO:0000256" key="3">
    <source>
        <dbReference type="ARBA" id="ARBA00022692"/>
    </source>
</evidence>
<gene>
    <name evidence="8" type="ORF">MUK42_16772</name>
</gene>
<dbReference type="Proteomes" id="UP001055439">
    <property type="component" value="Chromosome 8"/>
</dbReference>
<dbReference type="OrthoDB" id="1728340at2759"/>
<dbReference type="SUPFAM" id="SSF103481">
    <property type="entry name" value="Multidrug resistance efflux transporter EmrE"/>
    <property type="match status" value="2"/>
</dbReference>